<dbReference type="Proteomes" id="UP000051952">
    <property type="component" value="Unassembled WGS sequence"/>
</dbReference>
<feature type="region of interest" description="Disordered" evidence="2">
    <location>
        <begin position="136"/>
        <end position="165"/>
    </location>
</feature>
<protein>
    <submittedName>
        <fullName evidence="3">Uncharacterized protein</fullName>
    </submittedName>
</protein>
<evidence type="ECO:0000256" key="2">
    <source>
        <dbReference type="SAM" id="MobiDB-lite"/>
    </source>
</evidence>
<name>A0A0S4KJE4_BODSA</name>
<gene>
    <name evidence="3" type="ORF">BSAL_88050</name>
</gene>
<keyword evidence="4" id="KW-1185">Reference proteome</keyword>
<evidence type="ECO:0000313" key="4">
    <source>
        <dbReference type="Proteomes" id="UP000051952"/>
    </source>
</evidence>
<evidence type="ECO:0000313" key="3">
    <source>
        <dbReference type="EMBL" id="CUI14405.1"/>
    </source>
</evidence>
<dbReference type="AlphaFoldDB" id="A0A0S4KJE4"/>
<sequence>MFSPGGRSEGSDGASPSKYRTSLDGRMSIDGLKVLEDPLVVQLITENELMLMEIEDLRRRVRFQESEIASMKHQTSTEEVAKIHEVESILLEHDRRVDELHEKDEKKVALLRPILEALARFQFEMGFYIKEKSITDGDESRQAGSSSRPATPSSCRTSNHSHQPHQTLTEANARYEQLYHLIASYQATPSFMSSPYDGLVLDALNHIIALSKTMNALVFASAEQTHATSVADAMIVASTPPPVTDEERKRRSSFWETLTGK</sequence>
<feature type="region of interest" description="Disordered" evidence="2">
    <location>
        <begin position="1"/>
        <end position="22"/>
    </location>
</feature>
<evidence type="ECO:0000256" key="1">
    <source>
        <dbReference type="SAM" id="Coils"/>
    </source>
</evidence>
<feature type="compositionally biased region" description="Polar residues" evidence="2">
    <location>
        <begin position="142"/>
        <end position="165"/>
    </location>
</feature>
<accession>A0A0S4KJE4</accession>
<proteinExistence type="predicted"/>
<reference evidence="4" key="1">
    <citation type="submission" date="2015-09" db="EMBL/GenBank/DDBJ databases">
        <authorList>
            <consortium name="Pathogen Informatics"/>
        </authorList>
    </citation>
    <scope>NUCLEOTIDE SEQUENCE [LARGE SCALE GENOMIC DNA]</scope>
    <source>
        <strain evidence="4">Lake Konstanz</strain>
    </source>
</reference>
<feature type="coiled-coil region" evidence="1">
    <location>
        <begin position="40"/>
        <end position="74"/>
    </location>
</feature>
<dbReference type="VEuPathDB" id="TriTrypDB:BSAL_88050"/>
<dbReference type="OMA" id="HAFHESN"/>
<dbReference type="EMBL" id="CYKH01001107">
    <property type="protein sequence ID" value="CUI14405.1"/>
    <property type="molecule type" value="Genomic_DNA"/>
</dbReference>
<feature type="region of interest" description="Disordered" evidence="2">
    <location>
        <begin position="241"/>
        <end position="261"/>
    </location>
</feature>
<organism evidence="3 4">
    <name type="scientific">Bodo saltans</name>
    <name type="common">Flagellated protozoan</name>
    <dbReference type="NCBI Taxonomy" id="75058"/>
    <lineage>
        <taxon>Eukaryota</taxon>
        <taxon>Discoba</taxon>
        <taxon>Euglenozoa</taxon>
        <taxon>Kinetoplastea</taxon>
        <taxon>Metakinetoplastina</taxon>
        <taxon>Eubodonida</taxon>
        <taxon>Bodonidae</taxon>
        <taxon>Bodo</taxon>
    </lineage>
</organism>
<keyword evidence="1" id="KW-0175">Coiled coil</keyword>